<sequence length="397" mass="45196">MTDIIQDVRDYFADRFSSPLWISIIVSWLFINWQLPIAALFETEKFSVAYILEYKSQTTHWCLITIPVILGLAYSILSSSAKETLELLSKTIRNIIAKADRNGRFYKSMSITEHENQISRLKRQLQKIEGEKEQLNELSLENTRLLEEISLLKTKQAEAEEKLLSINELTEKNKTLEKENKKFTRVKINDTVKQKVAPRKISYGTDLVDIINEVENQNTKMVLPNNNIDTSSYYEKIINSCSDSTIESLKDPSSRASLLMALELIDNAGSYSIEEIAKNSGFPQKNLYKSINTAQEAGLVGRSSHKPLSITETGKRKLTELRSDESLADIAQALSKINSFTKQEILSLLKNKSINFNAIKEKVNFNKSLLILLDELVNDKKIHKEGSIYFFGEKTAP</sequence>
<keyword evidence="1" id="KW-0175">Coiled coil</keyword>
<accession>A0ABU1V0R2</accession>
<evidence type="ECO:0000313" key="4">
    <source>
        <dbReference type="Proteomes" id="UP001253595"/>
    </source>
</evidence>
<dbReference type="SUPFAM" id="SSF46785">
    <property type="entry name" value="Winged helix' DNA-binding domain"/>
    <property type="match status" value="1"/>
</dbReference>
<dbReference type="RefSeq" id="WP_310073819.1">
    <property type="nucleotide sequence ID" value="NZ_JAVDVX010000005.1"/>
</dbReference>
<proteinExistence type="predicted"/>
<evidence type="ECO:0000313" key="3">
    <source>
        <dbReference type="EMBL" id="MDR7091024.1"/>
    </source>
</evidence>
<organism evidence="3 4">
    <name type="scientific">Cellvibrio fibrivorans</name>
    <dbReference type="NCBI Taxonomy" id="126350"/>
    <lineage>
        <taxon>Bacteria</taxon>
        <taxon>Pseudomonadati</taxon>
        <taxon>Pseudomonadota</taxon>
        <taxon>Gammaproteobacteria</taxon>
        <taxon>Cellvibrionales</taxon>
        <taxon>Cellvibrionaceae</taxon>
        <taxon>Cellvibrio</taxon>
    </lineage>
</organism>
<feature type="transmembrane region" description="Helical" evidence="2">
    <location>
        <begin position="20"/>
        <end position="41"/>
    </location>
</feature>
<protein>
    <submittedName>
        <fullName evidence="3">DNA-binding MarR family transcriptional regulator</fullName>
    </submittedName>
</protein>
<dbReference type="InterPro" id="IPR036388">
    <property type="entry name" value="WH-like_DNA-bd_sf"/>
</dbReference>
<gene>
    <name evidence="3" type="ORF">J2X05_003050</name>
</gene>
<keyword evidence="2" id="KW-0812">Transmembrane</keyword>
<dbReference type="EMBL" id="JAVDVX010000005">
    <property type="protein sequence ID" value="MDR7091024.1"/>
    <property type="molecule type" value="Genomic_DNA"/>
</dbReference>
<dbReference type="GO" id="GO:0003677">
    <property type="term" value="F:DNA binding"/>
    <property type="evidence" value="ECO:0007669"/>
    <property type="project" value="UniProtKB-KW"/>
</dbReference>
<evidence type="ECO:0000256" key="2">
    <source>
        <dbReference type="SAM" id="Phobius"/>
    </source>
</evidence>
<comment type="caution">
    <text evidence="3">The sequence shown here is derived from an EMBL/GenBank/DDBJ whole genome shotgun (WGS) entry which is preliminary data.</text>
</comment>
<feature type="transmembrane region" description="Helical" evidence="2">
    <location>
        <begin position="61"/>
        <end position="77"/>
    </location>
</feature>
<reference evidence="3 4" key="1">
    <citation type="submission" date="2023-07" db="EMBL/GenBank/DDBJ databases">
        <title>Sorghum-associated microbial communities from plants grown in Nebraska, USA.</title>
        <authorList>
            <person name="Schachtman D."/>
        </authorList>
    </citation>
    <scope>NUCLEOTIDE SEQUENCE [LARGE SCALE GENOMIC DNA]</scope>
    <source>
        <strain evidence="3 4">BE190</strain>
    </source>
</reference>
<name>A0ABU1V0R2_9GAMM</name>
<evidence type="ECO:0000256" key="1">
    <source>
        <dbReference type="SAM" id="Coils"/>
    </source>
</evidence>
<keyword evidence="2" id="KW-1133">Transmembrane helix</keyword>
<keyword evidence="2" id="KW-0472">Membrane</keyword>
<feature type="coiled-coil region" evidence="1">
    <location>
        <begin position="111"/>
        <end position="186"/>
    </location>
</feature>
<dbReference type="Gene3D" id="1.10.10.10">
    <property type="entry name" value="Winged helix-like DNA-binding domain superfamily/Winged helix DNA-binding domain"/>
    <property type="match status" value="1"/>
</dbReference>
<keyword evidence="3" id="KW-0238">DNA-binding</keyword>
<keyword evidence="4" id="KW-1185">Reference proteome</keyword>
<dbReference type="Proteomes" id="UP001253595">
    <property type="component" value="Unassembled WGS sequence"/>
</dbReference>
<dbReference type="InterPro" id="IPR036390">
    <property type="entry name" value="WH_DNA-bd_sf"/>
</dbReference>